<dbReference type="PRINTS" id="PR00138">
    <property type="entry name" value="MATRIXIN"/>
</dbReference>
<evidence type="ECO:0000313" key="12">
    <source>
        <dbReference type="WBParaSite" id="ACRNAN_Path_1189.g4625.t1"/>
    </source>
</evidence>
<protein>
    <submittedName>
        <fullName evidence="12">Peptidase metallopeptidase domain-containing protein</fullName>
    </submittedName>
</protein>
<evidence type="ECO:0000256" key="5">
    <source>
        <dbReference type="ARBA" id="ARBA00022801"/>
    </source>
</evidence>
<evidence type="ECO:0000256" key="6">
    <source>
        <dbReference type="ARBA" id="ARBA00022833"/>
    </source>
</evidence>
<feature type="binding site" evidence="9">
    <location>
        <position position="264"/>
    </location>
    <ligand>
        <name>Ca(2+)</name>
        <dbReference type="ChEBI" id="CHEBI:29108"/>
        <label>3</label>
    </ligand>
</feature>
<evidence type="ECO:0000256" key="3">
    <source>
        <dbReference type="ARBA" id="ARBA00022723"/>
    </source>
</evidence>
<evidence type="ECO:0000256" key="7">
    <source>
        <dbReference type="ARBA" id="ARBA00023049"/>
    </source>
</evidence>
<dbReference type="PANTHER" id="PTHR10201:SF291">
    <property type="entry name" value="MATRIX METALLOPROTEINASE 1, ISOFORM C-RELATED"/>
    <property type="match status" value="1"/>
</dbReference>
<feature type="binding site" evidence="9">
    <location>
        <position position="293"/>
    </location>
    <ligand>
        <name>Zn(2+)</name>
        <dbReference type="ChEBI" id="CHEBI:29105"/>
        <label>1</label>
    </ligand>
</feature>
<feature type="binding site" evidence="9">
    <location>
        <position position="257"/>
    </location>
    <ligand>
        <name>Zn(2+)</name>
        <dbReference type="ChEBI" id="CHEBI:29105"/>
        <label>1</label>
    </ligand>
</feature>
<keyword evidence="9" id="KW-0106">Calcium</keyword>
<evidence type="ECO:0000256" key="8">
    <source>
        <dbReference type="PIRSR" id="PIRSR621190-1"/>
    </source>
</evidence>
<comment type="cofactor">
    <cofactor evidence="9">
        <name>Zn(2+)</name>
        <dbReference type="ChEBI" id="CHEBI:29105"/>
    </cofactor>
    <text evidence="9">Binds 2 Zn(2+) ions per subunit.</text>
</comment>
<dbReference type="AlphaFoldDB" id="A0A914BX74"/>
<dbReference type="GO" id="GO:0006508">
    <property type="term" value="P:proteolysis"/>
    <property type="evidence" value="ECO:0007669"/>
    <property type="project" value="UniProtKB-KW"/>
</dbReference>
<evidence type="ECO:0000256" key="2">
    <source>
        <dbReference type="ARBA" id="ARBA00022670"/>
    </source>
</evidence>
<feature type="binding site" evidence="9">
    <location>
        <position position="298"/>
    </location>
    <ligand>
        <name>Ca(2+)</name>
        <dbReference type="ChEBI" id="CHEBI:29108"/>
        <label>3</label>
    </ligand>
</feature>
<feature type="binding site" evidence="9">
    <location>
        <position position="291"/>
    </location>
    <ligand>
        <name>Ca(2+)</name>
        <dbReference type="ChEBI" id="CHEBI:29108"/>
        <label>2</label>
    </ligand>
</feature>
<feature type="binding site" evidence="9">
    <location>
        <position position="295"/>
    </location>
    <ligand>
        <name>Ca(2+)</name>
        <dbReference type="ChEBI" id="CHEBI:29108"/>
        <label>3</label>
    </ligand>
</feature>
<dbReference type="InterPro" id="IPR036365">
    <property type="entry name" value="PGBD-like_sf"/>
</dbReference>
<comment type="cofactor">
    <cofactor evidence="9">
        <name>Ca(2+)</name>
        <dbReference type="ChEBI" id="CHEBI:29108"/>
    </cofactor>
    <text evidence="9">Can bind about 5 Ca(2+) ions per subunit.</text>
</comment>
<evidence type="ECO:0000313" key="11">
    <source>
        <dbReference type="Proteomes" id="UP000887540"/>
    </source>
</evidence>
<dbReference type="InterPro" id="IPR001818">
    <property type="entry name" value="Pept_M10_metallopeptidase"/>
</dbReference>
<keyword evidence="6 9" id="KW-0862">Zinc</keyword>
<dbReference type="InterPro" id="IPR006026">
    <property type="entry name" value="Peptidase_Metallo"/>
</dbReference>
<evidence type="ECO:0000256" key="4">
    <source>
        <dbReference type="ARBA" id="ARBA00022729"/>
    </source>
</evidence>
<feature type="binding site" evidence="9">
    <location>
        <position position="298"/>
    </location>
    <ligand>
        <name>Ca(2+)</name>
        <dbReference type="ChEBI" id="CHEBI:29108"/>
        <label>1</label>
    </ligand>
</feature>
<dbReference type="WBParaSite" id="ACRNAN_Path_1189.g4625.t1">
    <property type="protein sequence ID" value="ACRNAN_Path_1189.g4625.t1"/>
    <property type="gene ID" value="ACRNAN_Path_1189.g4625"/>
</dbReference>
<feature type="binding site" evidence="9">
    <location>
        <position position="259"/>
    </location>
    <ligand>
        <name>Zn(2+)</name>
        <dbReference type="ChEBI" id="CHEBI:29105"/>
        <label>1</label>
    </ligand>
</feature>
<feature type="binding site" description="in inhibited form" evidence="9">
    <location>
        <position position="137"/>
    </location>
    <ligand>
        <name>Zn(2+)</name>
        <dbReference type="ChEBI" id="CHEBI:29105"/>
        <label>2</label>
        <note>catalytic</note>
    </ligand>
</feature>
<dbReference type="CDD" id="cd04278">
    <property type="entry name" value="ZnMc_MMP"/>
    <property type="match status" value="1"/>
</dbReference>
<feature type="binding site" evidence="9">
    <location>
        <position position="321"/>
    </location>
    <ligand>
        <name>Zn(2+)</name>
        <dbReference type="ChEBI" id="CHEBI:29105"/>
        <label>2</label>
        <note>catalytic</note>
    </ligand>
</feature>
<evidence type="ECO:0000256" key="9">
    <source>
        <dbReference type="PIRSR" id="PIRSR621190-2"/>
    </source>
</evidence>
<feature type="binding site" evidence="9">
    <location>
        <position position="276"/>
    </location>
    <ligand>
        <name>Zn(2+)</name>
        <dbReference type="ChEBI" id="CHEBI:29105"/>
        <label>1</label>
    </ligand>
</feature>
<feature type="binding site" evidence="9">
    <location>
        <position position="335"/>
    </location>
    <ligand>
        <name>Zn(2+)</name>
        <dbReference type="ChEBI" id="CHEBI:29105"/>
        <label>2</label>
        <note>catalytic</note>
    </ligand>
</feature>
<feature type="binding site" evidence="9">
    <location>
        <position position="317"/>
    </location>
    <ligand>
        <name>Zn(2+)</name>
        <dbReference type="ChEBI" id="CHEBI:29105"/>
        <label>2</label>
        <note>catalytic</note>
    </ligand>
</feature>
<evidence type="ECO:0000259" key="10">
    <source>
        <dbReference type="SMART" id="SM00235"/>
    </source>
</evidence>
<feature type="binding site" evidence="9">
    <location>
        <position position="265"/>
    </location>
    <ligand>
        <name>Ca(2+)</name>
        <dbReference type="ChEBI" id="CHEBI:29108"/>
        <label>3</label>
    </ligand>
</feature>
<dbReference type="InterPro" id="IPR033739">
    <property type="entry name" value="M10A_MMP"/>
</dbReference>
<keyword evidence="11" id="KW-1185">Reference proteome</keyword>
<reference evidence="12" key="1">
    <citation type="submission" date="2022-11" db="UniProtKB">
        <authorList>
            <consortium name="WormBaseParasite"/>
        </authorList>
    </citation>
    <scope>IDENTIFICATION</scope>
</reference>
<accession>A0A914BX74</accession>
<organism evidence="11 12">
    <name type="scientific">Acrobeloides nanus</name>
    <dbReference type="NCBI Taxonomy" id="290746"/>
    <lineage>
        <taxon>Eukaryota</taxon>
        <taxon>Metazoa</taxon>
        <taxon>Ecdysozoa</taxon>
        <taxon>Nematoda</taxon>
        <taxon>Chromadorea</taxon>
        <taxon>Rhabditida</taxon>
        <taxon>Tylenchina</taxon>
        <taxon>Cephalobomorpha</taxon>
        <taxon>Cephaloboidea</taxon>
        <taxon>Cephalobidae</taxon>
        <taxon>Acrobeloides</taxon>
    </lineage>
</organism>
<evidence type="ECO:0000256" key="1">
    <source>
        <dbReference type="ARBA" id="ARBA00010370"/>
    </source>
</evidence>
<keyword evidence="7" id="KW-0482">Metalloprotease</keyword>
<feature type="active site" evidence="8">
    <location>
        <position position="318"/>
    </location>
</feature>
<name>A0A914BX74_9BILA</name>
<dbReference type="GO" id="GO:0031012">
    <property type="term" value="C:extracellular matrix"/>
    <property type="evidence" value="ECO:0007669"/>
    <property type="project" value="InterPro"/>
</dbReference>
<sequence>MMGIPSLWQPPELRPLPVEVKMSPLGQGYWTRVFRVSIIALLCITPLIEGLPVRKRLVRDLSEHMGLNEHGHRTQASHHPHYEMATKYLQEFGYLNSINPTPHDFRNALKTFQDLAGIERTGLLDIPTIEEMKQPRCGNTDISKRSERNRRFVFISKWENKIRDNVLRLKCERNRRLVFISKWENKIRDNVLRLKWFIQNYTKDIPRFDIKKTVKKAFQIWSSQAKIESMISVTLIFEEANSEADADITILWAEGDHGDAHKFDGPGSDGSNILAHTFYPNYQSKGTLNGDIHLDDFENWHINASKDGASFPHVLVHEIGHTLGLGHSKKQQAIMYPIYRKDSLDLMKLDLDDKCAISWTYVGASDFCLYIWLLSDVLPKKIAVEKDSNFMIDDNTVTWDSPAPTDKRSKEELVRSHLRNTPIPRCLDENNVQRHFEQMLVRRLNFPRELAQDYSEVFCRFFDGLHTEFKNPTTENFQDSIRINSVHNYFQDEKRFDKLEVPGFKDRTFDAPFFNWLISEFVK</sequence>
<keyword evidence="5" id="KW-0378">Hydrolase</keyword>
<keyword evidence="3 9" id="KW-0479">Metal-binding</keyword>
<dbReference type="SMART" id="SM00235">
    <property type="entry name" value="ZnMc"/>
    <property type="match status" value="1"/>
</dbReference>
<dbReference type="InterPro" id="IPR021190">
    <property type="entry name" value="Pept_M10A"/>
</dbReference>
<dbReference type="InterPro" id="IPR024079">
    <property type="entry name" value="MetalloPept_cat_dom_sf"/>
</dbReference>
<dbReference type="PANTHER" id="PTHR10201">
    <property type="entry name" value="MATRIX METALLOPROTEINASE"/>
    <property type="match status" value="1"/>
</dbReference>
<keyword evidence="4" id="KW-0732">Signal</keyword>
<dbReference type="Pfam" id="PF00413">
    <property type="entry name" value="Peptidase_M10"/>
    <property type="match status" value="1"/>
</dbReference>
<dbReference type="Gene3D" id="3.40.390.10">
    <property type="entry name" value="Collagenase (Catalytic Domain)"/>
    <property type="match status" value="1"/>
</dbReference>
<feature type="binding site" evidence="9">
    <location>
        <position position="247"/>
    </location>
    <ligand>
        <name>Ca(2+)</name>
        <dbReference type="ChEBI" id="CHEBI:29108"/>
        <label>2</label>
    </ligand>
</feature>
<dbReference type="GO" id="GO:0008270">
    <property type="term" value="F:zinc ion binding"/>
    <property type="evidence" value="ECO:0007669"/>
    <property type="project" value="InterPro"/>
</dbReference>
<dbReference type="GO" id="GO:0030198">
    <property type="term" value="P:extracellular matrix organization"/>
    <property type="evidence" value="ECO:0007669"/>
    <property type="project" value="TreeGrafter"/>
</dbReference>
<dbReference type="GO" id="GO:0030574">
    <property type="term" value="P:collagen catabolic process"/>
    <property type="evidence" value="ECO:0007669"/>
    <property type="project" value="TreeGrafter"/>
</dbReference>
<keyword evidence="2" id="KW-0645">Protease</keyword>
<feature type="binding site" evidence="9">
    <location>
        <position position="204"/>
    </location>
    <ligand>
        <name>Ca(2+)</name>
        <dbReference type="ChEBI" id="CHEBI:29108"/>
        <label>1</label>
    </ligand>
</feature>
<feature type="binding site" evidence="9">
    <location>
        <position position="327"/>
    </location>
    <ligand>
        <name>Zn(2+)</name>
        <dbReference type="ChEBI" id="CHEBI:29105"/>
        <label>2</label>
        <note>catalytic</note>
    </ligand>
</feature>
<dbReference type="SUPFAM" id="SSF55486">
    <property type="entry name" value="Metalloproteases ('zincins'), catalytic domain"/>
    <property type="match status" value="1"/>
</dbReference>
<dbReference type="Proteomes" id="UP000887540">
    <property type="component" value="Unplaced"/>
</dbReference>
<dbReference type="GO" id="GO:0004222">
    <property type="term" value="F:metalloendopeptidase activity"/>
    <property type="evidence" value="ECO:0007669"/>
    <property type="project" value="InterPro"/>
</dbReference>
<feature type="binding site" evidence="9">
    <location>
        <position position="296"/>
    </location>
    <ligand>
        <name>Ca(2+)</name>
        <dbReference type="ChEBI" id="CHEBI:29108"/>
        <label>1</label>
    </ligand>
</feature>
<comment type="similarity">
    <text evidence="1">Belongs to the peptidase M10A family.</text>
</comment>
<feature type="domain" description="Peptidase metallopeptidase" evidence="10">
    <location>
        <begin position="179"/>
        <end position="363"/>
    </location>
</feature>
<dbReference type="SUPFAM" id="SSF47090">
    <property type="entry name" value="PGBD-like"/>
    <property type="match status" value="1"/>
</dbReference>
<proteinExistence type="inferred from homology"/>
<dbReference type="GO" id="GO:0005615">
    <property type="term" value="C:extracellular space"/>
    <property type="evidence" value="ECO:0007669"/>
    <property type="project" value="TreeGrafter"/>
</dbReference>